<dbReference type="GO" id="GO:0001228">
    <property type="term" value="F:DNA-binding transcription activator activity, RNA polymerase II-specific"/>
    <property type="evidence" value="ECO:0007669"/>
    <property type="project" value="TreeGrafter"/>
</dbReference>
<organism evidence="6 7">
    <name type="scientific">Hypholoma sublateritium (strain FD-334 SS-4)</name>
    <dbReference type="NCBI Taxonomy" id="945553"/>
    <lineage>
        <taxon>Eukaryota</taxon>
        <taxon>Fungi</taxon>
        <taxon>Dikarya</taxon>
        <taxon>Basidiomycota</taxon>
        <taxon>Agaricomycotina</taxon>
        <taxon>Agaricomycetes</taxon>
        <taxon>Agaricomycetidae</taxon>
        <taxon>Agaricales</taxon>
        <taxon>Agaricineae</taxon>
        <taxon>Strophariaceae</taxon>
        <taxon>Hypholoma</taxon>
    </lineage>
</organism>
<dbReference type="CDD" id="cd01389">
    <property type="entry name" value="HMG-box_ROX1-like"/>
    <property type="match status" value="1"/>
</dbReference>
<dbReference type="InterPro" id="IPR036910">
    <property type="entry name" value="HMG_box_dom_sf"/>
</dbReference>
<evidence type="ECO:0000256" key="1">
    <source>
        <dbReference type="ARBA" id="ARBA00023125"/>
    </source>
</evidence>
<keyword evidence="3" id="KW-0539">Nucleus</keyword>
<gene>
    <name evidence="6" type="ORF">HYPSUDRAFT_206931</name>
</gene>
<feature type="region of interest" description="Disordered" evidence="4">
    <location>
        <begin position="55"/>
        <end position="102"/>
    </location>
</feature>
<dbReference type="GO" id="GO:0000978">
    <property type="term" value="F:RNA polymerase II cis-regulatory region sequence-specific DNA binding"/>
    <property type="evidence" value="ECO:0007669"/>
    <property type="project" value="TreeGrafter"/>
</dbReference>
<evidence type="ECO:0000259" key="5">
    <source>
        <dbReference type="PROSITE" id="PS50118"/>
    </source>
</evidence>
<keyword evidence="2" id="KW-0804">Transcription</keyword>
<name>A0A0D2M006_HYPSF</name>
<protein>
    <recommendedName>
        <fullName evidence="5">HMG box domain-containing protein</fullName>
    </recommendedName>
</protein>
<proteinExistence type="predicted"/>
<dbReference type="STRING" id="945553.A0A0D2M006"/>
<feature type="domain" description="HMG box" evidence="5">
    <location>
        <begin position="100"/>
        <end position="167"/>
    </location>
</feature>
<evidence type="ECO:0000256" key="2">
    <source>
        <dbReference type="ARBA" id="ARBA00023163"/>
    </source>
</evidence>
<dbReference type="PANTHER" id="PTHR10270">
    <property type="entry name" value="SOX TRANSCRIPTION FACTOR"/>
    <property type="match status" value="1"/>
</dbReference>
<dbReference type="SUPFAM" id="SSF47095">
    <property type="entry name" value="HMG-box"/>
    <property type="match status" value="1"/>
</dbReference>
<dbReference type="EMBL" id="KN817619">
    <property type="protein sequence ID" value="KJA16533.1"/>
    <property type="molecule type" value="Genomic_DNA"/>
</dbReference>
<dbReference type="PANTHER" id="PTHR10270:SF161">
    <property type="entry name" value="SEX-DETERMINING REGION Y PROTEIN"/>
    <property type="match status" value="1"/>
</dbReference>
<reference evidence="7" key="1">
    <citation type="submission" date="2014-04" db="EMBL/GenBank/DDBJ databases">
        <title>Evolutionary Origins and Diversification of the Mycorrhizal Mutualists.</title>
        <authorList>
            <consortium name="DOE Joint Genome Institute"/>
            <consortium name="Mycorrhizal Genomics Consortium"/>
            <person name="Kohler A."/>
            <person name="Kuo A."/>
            <person name="Nagy L.G."/>
            <person name="Floudas D."/>
            <person name="Copeland A."/>
            <person name="Barry K.W."/>
            <person name="Cichocki N."/>
            <person name="Veneault-Fourrey C."/>
            <person name="LaButti K."/>
            <person name="Lindquist E.A."/>
            <person name="Lipzen A."/>
            <person name="Lundell T."/>
            <person name="Morin E."/>
            <person name="Murat C."/>
            <person name="Riley R."/>
            <person name="Ohm R."/>
            <person name="Sun H."/>
            <person name="Tunlid A."/>
            <person name="Henrissat B."/>
            <person name="Grigoriev I.V."/>
            <person name="Hibbett D.S."/>
            <person name="Martin F."/>
        </authorList>
    </citation>
    <scope>NUCLEOTIDE SEQUENCE [LARGE SCALE GENOMIC DNA]</scope>
    <source>
        <strain evidence="7">FD-334 SS-4</strain>
    </source>
</reference>
<dbReference type="GO" id="GO:0005634">
    <property type="term" value="C:nucleus"/>
    <property type="evidence" value="ECO:0007669"/>
    <property type="project" value="UniProtKB-UniRule"/>
</dbReference>
<keyword evidence="1 3" id="KW-0238">DNA-binding</keyword>
<sequence length="305" mass="33589">MSLYNNQVPHWPTGQSSAAGDFSSDNYAIYPWNLEATLPSYSSFPSPDPLAYSATGTLAPGPSSSCTTYSSDSSEPVTKCSPALKRNKKSPTPRRDPSHIRRPRNAFFVFRSAFISAQKQAGKGLQHELSKQAAVVWNAMTDAEKFTYQETARLEQMLHKIEHPDYQYSPSPKGTRTRKPTRASVSSQPMSPHALPLPARSECAEFTFSQLCRDDAKVEQANFLIDALPPSLEFGTNTLLIADASGMSEPLSGQADCYVQTPSPLLDLCYPAALDGVSPLALDYSLQNFEFNPNDYLSNHFLTFQ</sequence>
<dbReference type="GO" id="GO:0030154">
    <property type="term" value="P:cell differentiation"/>
    <property type="evidence" value="ECO:0007669"/>
    <property type="project" value="TreeGrafter"/>
</dbReference>
<evidence type="ECO:0000256" key="4">
    <source>
        <dbReference type="SAM" id="MobiDB-lite"/>
    </source>
</evidence>
<evidence type="ECO:0000313" key="6">
    <source>
        <dbReference type="EMBL" id="KJA16533.1"/>
    </source>
</evidence>
<dbReference type="OMA" id="ELCKGAN"/>
<keyword evidence="7" id="KW-1185">Reference proteome</keyword>
<dbReference type="PROSITE" id="PS50118">
    <property type="entry name" value="HMG_BOX_2"/>
    <property type="match status" value="1"/>
</dbReference>
<dbReference type="OrthoDB" id="6247875at2759"/>
<dbReference type="SMART" id="SM00398">
    <property type="entry name" value="HMG"/>
    <property type="match status" value="1"/>
</dbReference>
<feature type="region of interest" description="Disordered" evidence="4">
    <location>
        <begin position="164"/>
        <end position="195"/>
    </location>
</feature>
<evidence type="ECO:0000313" key="7">
    <source>
        <dbReference type="Proteomes" id="UP000054270"/>
    </source>
</evidence>
<evidence type="ECO:0000256" key="3">
    <source>
        <dbReference type="PROSITE-ProRule" id="PRU00267"/>
    </source>
</evidence>
<dbReference type="InterPro" id="IPR009071">
    <property type="entry name" value="HMG_box_dom"/>
</dbReference>
<feature type="compositionally biased region" description="Low complexity" evidence="4">
    <location>
        <begin position="63"/>
        <end position="74"/>
    </location>
</feature>
<accession>A0A0D2M006</accession>
<dbReference type="AlphaFoldDB" id="A0A0D2M006"/>
<feature type="DNA-binding region" description="HMG box" evidence="3">
    <location>
        <begin position="100"/>
        <end position="167"/>
    </location>
</feature>
<dbReference type="Proteomes" id="UP000054270">
    <property type="component" value="Unassembled WGS sequence"/>
</dbReference>
<dbReference type="Pfam" id="PF00505">
    <property type="entry name" value="HMG_box"/>
    <property type="match status" value="1"/>
</dbReference>
<dbReference type="Gene3D" id="1.10.30.10">
    <property type="entry name" value="High mobility group box domain"/>
    <property type="match status" value="1"/>
</dbReference>
<dbReference type="InterPro" id="IPR050140">
    <property type="entry name" value="SRY-related_HMG-box_TF-like"/>
</dbReference>